<comment type="caution">
    <text evidence="1">The sequence shown here is derived from an EMBL/GenBank/DDBJ whole genome shotgun (WGS) entry which is preliminary data.</text>
</comment>
<dbReference type="Gene3D" id="3.60.10.10">
    <property type="entry name" value="Endonuclease/exonuclease/phosphatase"/>
    <property type="match status" value="1"/>
</dbReference>
<dbReference type="SUPFAM" id="SSF56219">
    <property type="entry name" value="DNase I-like"/>
    <property type="match status" value="1"/>
</dbReference>
<reference evidence="1" key="1">
    <citation type="journal article" date="2022" name="Int. J. Mol. Sci.">
        <title>Draft Genome of Tanacetum Coccineum: Genomic Comparison of Closely Related Tanacetum-Family Plants.</title>
        <authorList>
            <person name="Yamashiro T."/>
            <person name="Shiraishi A."/>
            <person name="Nakayama K."/>
            <person name="Satake H."/>
        </authorList>
    </citation>
    <scope>NUCLEOTIDE SEQUENCE</scope>
</reference>
<evidence type="ECO:0000313" key="2">
    <source>
        <dbReference type="Proteomes" id="UP001151760"/>
    </source>
</evidence>
<dbReference type="Proteomes" id="UP001151760">
    <property type="component" value="Unassembled WGS sequence"/>
</dbReference>
<evidence type="ECO:0000313" key="1">
    <source>
        <dbReference type="EMBL" id="GJT37555.1"/>
    </source>
</evidence>
<keyword evidence="1" id="KW-0548">Nucleotidyltransferase</keyword>
<proteinExistence type="predicted"/>
<reference evidence="1" key="2">
    <citation type="submission" date="2022-01" db="EMBL/GenBank/DDBJ databases">
        <authorList>
            <person name="Yamashiro T."/>
            <person name="Shiraishi A."/>
            <person name="Satake H."/>
            <person name="Nakayama K."/>
        </authorList>
    </citation>
    <scope>NUCLEOTIDE SEQUENCE</scope>
</reference>
<name>A0ABQ5DEY6_9ASTR</name>
<dbReference type="InterPro" id="IPR036691">
    <property type="entry name" value="Endo/exonu/phosph_ase_sf"/>
</dbReference>
<keyword evidence="1" id="KW-0695">RNA-directed DNA polymerase</keyword>
<protein>
    <submittedName>
        <fullName evidence="1">RNA-directed DNA polymerase, eukaryota</fullName>
    </submittedName>
</protein>
<gene>
    <name evidence="1" type="ORF">Tco_0937420</name>
</gene>
<keyword evidence="2" id="KW-1185">Reference proteome</keyword>
<keyword evidence="1" id="KW-0808">Transferase</keyword>
<sequence>MGVENRSFASVLNIGRGNPSKVIDSSPTIVLDDECLIERDFSCFLIGKFKDINALPNLYLILSNEGFENVKLTHLGGLLQPACDSFVCDERIIWISIEGLPIKAMTHNTFAKTVSSWGELTNVEDSESTTISYKRLCMKVKSNVTINDTIKLVGDEKENNSENFVNDFELDNQKELDHVSETSFKHENNMVYNQASKCSEQHLYFDDPFGFTPDLGKENVKEVNSARVSQPKEDLNGNNEGVASHFSGIKGVSYIKLGGSLWDVMDELIKVGYVLGYNMDRCMKNIKAIIGSQGDRQEFLGHMIDTWDGECVLLGDFNEMHSIKERHGTVFKANGANAFNNFITMTGLVDLPLEGYPLTWSHKLASKMSKLDRYWKIINSDVVVVVLQFFSSGILPPGCNSSFIALIPKMQEAKIIESLHLSFKNMVNAGLYKGLPFDASDLKINLHKSKLMGIGIPHEDALSAAESIGFSTFSAPFNFLGVKVGSLMSKLLSSLPLYHMSIFKCPMGVLKLLELIGRNFFNGVSNSDRRLALIGWENIMASKKNGGLDVSRALNNSHNIPKRSSPWLDIIREVRRLSHKEVGKDVARVREYRGVACGLKIAMRMREEYIGELKALGDCDGAVETVRFMEGLQVDDMDRYDRMLLLMKEMEAKAHEKSREGAGHGKREGAGRLVEDYGKRGLFVGFSLFVSPPCLLWVDTAVVVGLVGGVASFQ</sequence>
<dbReference type="EMBL" id="BQNB010015232">
    <property type="protein sequence ID" value="GJT37555.1"/>
    <property type="molecule type" value="Genomic_DNA"/>
</dbReference>
<accession>A0ABQ5DEY6</accession>
<organism evidence="1 2">
    <name type="scientific">Tanacetum coccineum</name>
    <dbReference type="NCBI Taxonomy" id="301880"/>
    <lineage>
        <taxon>Eukaryota</taxon>
        <taxon>Viridiplantae</taxon>
        <taxon>Streptophyta</taxon>
        <taxon>Embryophyta</taxon>
        <taxon>Tracheophyta</taxon>
        <taxon>Spermatophyta</taxon>
        <taxon>Magnoliopsida</taxon>
        <taxon>eudicotyledons</taxon>
        <taxon>Gunneridae</taxon>
        <taxon>Pentapetalae</taxon>
        <taxon>asterids</taxon>
        <taxon>campanulids</taxon>
        <taxon>Asterales</taxon>
        <taxon>Asteraceae</taxon>
        <taxon>Asteroideae</taxon>
        <taxon>Anthemideae</taxon>
        <taxon>Anthemidinae</taxon>
        <taxon>Tanacetum</taxon>
    </lineage>
</organism>
<dbReference type="PANTHER" id="PTHR33116">
    <property type="entry name" value="REVERSE TRANSCRIPTASE ZINC-BINDING DOMAIN-CONTAINING PROTEIN-RELATED-RELATED"/>
    <property type="match status" value="1"/>
</dbReference>
<dbReference type="PANTHER" id="PTHR33116:SF79">
    <property type="entry name" value="REVERSE TRANSCRIPTASE DOMAIN, ZINC FINGER, CCHC-TYPE-RELATED"/>
    <property type="match status" value="1"/>
</dbReference>
<dbReference type="GO" id="GO:0003964">
    <property type="term" value="F:RNA-directed DNA polymerase activity"/>
    <property type="evidence" value="ECO:0007669"/>
    <property type="project" value="UniProtKB-KW"/>
</dbReference>